<reference evidence="1" key="2">
    <citation type="journal article" date="2021" name="Genome Biol. Evol.">
        <title>Developing a high-quality reference genome for a parasitic bivalve with doubly uniparental inheritance (Bivalvia: Unionida).</title>
        <authorList>
            <person name="Smith C.H."/>
        </authorList>
    </citation>
    <scope>NUCLEOTIDE SEQUENCE</scope>
    <source>
        <strain evidence="1">CHS0354</strain>
        <tissue evidence="1">Mantle</tissue>
    </source>
</reference>
<comment type="caution">
    <text evidence="1">The sequence shown here is derived from an EMBL/GenBank/DDBJ whole genome shotgun (WGS) entry which is preliminary data.</text>
</comment>
<evidence type="ECO:0000313" key="2">
    <source>
        <dbReference type="Proteomes" id="UP001195483"/>
    </source>
</evidence>
<name>A0AAE0WCB7_9BIVA</name>
<dbReference type="AlphaFoldDB" id="A0AAE0WCB7"/>
<evidence type="ECO:0000313" key="1">
    <source>
        <dbReference type="EMBL" id="KAK3608145.1"/>
    </source>
</evidence>
<dbReference type="EMBL" id="JAEAOA010001995">
    <property type="protein sequence ID" value="KAK3608145.1"/>
    <property type="molecule type" value="Genomic_DNA"/>
</dbReference>
<organism evidence="1 2">
    <name type="scientific">Potamilus streckersoni</name>
    <dbReference type="NCBI Taxonomy" id="2493646"/>
    <lineage>
        <taxon>Eukaryota</taxon>
        <taxon>Metazoa</taxon>
        <taxon>Spiralia</taxon>
        <taxon>Lophotrochozoa</taxon>
        <taxon>Mollusca</taxon>
        <taxon>Bivalvia</taxon>
        <taxon>Autobranchia</taxon>
        <taxon>Heteroconchia</taxon>
        <taxon>Palaeoheterodonta</taxon>
        <taxon>Unionida</taxon>
        <taxon>Unionoidea</taxon>
        <taxon>Unionidae</taxon>
        <taxon>Ambleminae</taxon>
        <taxon>Lampsilini</taxon>
        <taxon>Potamilus</taxon>
    </lineage>
</organism>
<accession>A0AAE0WCB7</accession>
<gene>
    <name evidence="1" type="ORF">CHS0354_034103</name>
</gene>
<dbReference type="Proteomes" id="UP001195483">
    <property type="component" value="Unassembled WGS sequence"/>
</dbReference>
<sequence length="77" mass="8628">MYLDLSFENVSSKRNPVCAALFQARGDSICDDDHVMLADGMADTNTDARKIDMLDSRKGGLDKAWSILYLPHLRIKP</sequence>
<protein>
    <submittedName>
        <fullName evidence="1">Uncharacterized protein</fullName>
    </submittedName>
</protein>
<reference evidence="1" key="1">
    <citation type="journal article" date="2021" name="Genome Biol. Evol.">
        <title>A High-Quality Reference Genome for a Parasitic Bivalve with Doubly Uniparental Inheritance (Bivalvia: Unionida).</title>
        <authorList>
            <person name="Smith C.H."/>
        </authorList>
    </citation>
    <scope>NUCLEOTIDE SEQUENCE</scope>
    <source>
        <strain evidence="1">CHS0354</strain>
    </source>
</reference>
<reference evidence="1" key="3">
    <citation type="submission" date="2023-05" db="EMBL/GenBank/DDBJ databases">
        <authorList>
            <person name="Smith C.H."/>
        </authorList>
    </citation>
    <scope>NUCLEOTIDE SEQUENCE</scope>
    <source>
        <strain evidence="1">CHS0354</strain>
        <tissue evidence="1">Mantle</tissue>
    </source>
</reference>
<proteinExistence type="predicted"/>
<keyword evidence="2" id="KW-1185">Reference proteome</keyword>